<dbReference type="PANTHER" id="PTHR12452">
    <property type="entry name" value="42-9-9 PROTEIN-RELATED"/>
    <property type="match status" value="1"/>
</dbReference>
<feature type="domain" description="Thioredoxin" evidence="3">
    <location>
        <begin position="66"/>
        <end position="154"/>
    </location>
</feature>
<dbReference type="InterPro" id="IPR045108">
    <property type="entry name" value="TXNDC17-like"/>
</dbReference>
<dbReference type="GO" id="GO:0005829">
    <property type="term" value="C:cytosol"/>
    <property type="evidence" value="ECO:0007669"/>
    <property type="project" value="TreeGrafter"/>
</dbReference>
<comment type="caution">
    <text evidence="4">The sequence shown here is derived from an EMBL/GenBank/DDBJ whole genome shotgun (WGS) entry which is preliminary data.</text>
</comment>
<evidence type="ECO:0000259" key="3">
    <source>
        <dbReference type="Pfam" id="PF06110"/>
    </source>
</evidence>
<dbReference type="GO" id="GO:0047134">
    <property type="term" value="F:protein-disulfide reductase [NAD(P)H] activity"/>
    <property type="evidence" value="ECO:0007669"/>
    <property type="project" value="InterPro"/>
</dbReference>
<evidence type="ECO:0000256" key="1">
    <source>
        <dbReference type="ARBA" id="ARBA00008987"/>
    </source>
</evidence>
<accession>A0A835SVD9</accession>
<dbReference type="EMBL" id="JAEHOC010000018">
    <property type="protein sequence ID" value="KAG2433914.1"/>
    <property type="molecule type" value="Genomic_DNA"/>
</dbReference>
<evidence type="ECO:0000313" key="4">
    <source>
        <dbReference type="EMBL" id="KAG2433914.1"/>
    </source>
</evidence>
<sequence>MVKPHSTSARGSGRGGSLATLLTGMVLGATLTLVLVQLNAASKLAGARPFRLFGPSRLHKVVEHQHYREHLPELMEAAEPHFVLFTSGVSADGSPWCPDCSKSNPIIREVIFAAGGSLLEVTAGDRHEWADRQHPLRVDAQCPVRYVPTLYYWTPAGCGSSIANPLNSDEQDETLRLLVAKFVGQTAAGQRYVDAVTKDIIASGGKACNRC</sequence>
<dbReference type="PANTHER" id="PTHR12452:SF0">
    <property type="entry name" value="THIOREDOXIN DOMAIN-CONTAINING PROTEIN 17"/>
    <property type="match status" value="1"/>
</dbReference>
<dbReference type="SUPFAM" id="SSF52833">
    <property type="entry name" value="Thioredoxin-like"/>
    <property type="match status" value="1"/>
</dbReference>
<dbReference type="AlphaFoldDB" id="A0A835SVD9"/>
<proteinExistence type="inferred from homology"/>
<evidence type="ECO:0000256" key="2">
    <source>
        <dbReference type="SAM" id="Phobius"/>
    </source>
</evidence>
<gene>
    <name evidence="4" type="ORF">HXX76_008266</name>
</gene>
<reference evidence="4" key="1">
    <citation type="journal article" date="2020" name="bioRxiv">
        <title>Comparative genomics of Chlamydomonas.</title>
        <authorList>
            <person name="Craig R.J."/>
            <person name="Hasan A.R."/>
            <person name="Ness R.W."/>
            <person name="Keightley P.D."/>
        </authorList>
    </citation>
    <scope>NUCLEOTIDE SEQUENCE</scope>
    <source>
        <strain evidence="4">SAG 7.73</strain>
    </source>
</reference>
<dbReference type="Pfam" id="PF06110">
    <property type="entry name" value="TXD17-like_Trx"/>
    <property type="match status" value="1"/>
</dbReference>
<dbReference type="OrthoDB" id="78947at2759"/>
<dbReference type="InterPro" id="IPR036249">
    <property type="entry name" value="Thioredoxin-like_sf"/>
</dbReference>
<keyword evidence="5" id="KW-1185">Reference proteome</keyword>
<dbReference type="InterPro" id="IPR010357">
    <property type="entry name" value="TXNDC17_dom"/>
</dbReference>
<dbReference type="Proteomes" id="UP000650467">
    <property type="component" value="Unassembled WGS sequence"/>
</dbReference>
<comment type="similarity">
    <text evidence="1">Belongs to the thioredoxin family.</text>
</comment>
<feature type="transmembrane region" description="Helical" evidence="2">
    <location>
        <begin position="20"/>
        <end position="41"/>
    </location>
</feature>
<evidence type="ECO:0000313" key="5">
    <source>
        <dbReference type="Proteomes" id="UP000650467"/>
    </source>
</evidence>
<keyword evidence="2" id="KW-0472">Membrane</keyword>
<name>A0A835SVD9_CHLIN</name>
<dbReference type="Gene3D" id="3.40.30.10">
    <property type="entry name" value="Glutaredoxin"/>
    <property type="match status" value="1"/>
</dbReference>
<keyword evidence="2" id="KW-0812">Transmembrane</keyword>
<keyword evidence="2" id="KW-1133">Transmembrane helix</keyword>
<organism evidence="4 5">
    <name type="scientific">Chlamydomonas incerta</name>
    <dbReference type="NCBI Taxonomy" id="51695"/>
    <lineage>
        <taxon>Eukaryota</taxon>
        <taxon>Viridiplantae</taxon>
        <taxon>Chlorophyta</taxon>
        <taxon>core chlorophytes</taxon>
        <taxon>Chlorophyceae</taxon>
        <taxon>CS clade</taxon>
        <taxon>Chlamydomonadales</taxon>
        <taxon>Chlamydomonadaceae</taxon>
        <taxon>Chlamydomonas</taxon>
    </lineage>
</organism>
<protein>
    <recommendedName>
        <fullName evidence="3">Thioredoxin domain-containing protein</fullName>
    </recommendedName>
</protein>